<accession>A0ABW3CLT8</accession>
<sequence length="100" mass="10906">FVTDLSHIPAELHDEIRAGAALVIEDLPATPATFDWVFVSPALRFGARFPAERLGRYRLGDDVAVQPEDGGAISAADYALGFIDLIEKGEHHRTQVNLAH</sequence>
<protein>
    <submittedName>
        <fullName evidence="1">NAD-dependent epimerase</fullName>
    </submittedName>
</protein>
<evidence type="ECO:0000313" key="2">
    <source>
        <dbReference type="Proteomes" id="UP001597083"/>
    </source>
</evidence>
<comment type="caution">
    <text evidence="1">The sequence shown here is derived from an EMBL/GenBank/DDBJ whole genome shotgun (WGS) entry which is preliminary data.</text>
</comment>
<feature type="non-terminal residue" evidence="1">
    <location>
        <position position="1"/>
    </location>
</feature>
<dbReference type="Gene3D" id="3.40.50.720">
    <property type="entry name" value="NAD(P)-binding Rossmann-like Domain"/>
    <property type="match status" value="1"/>
</dbReference>
<name>A0ABW3CLT8_9ACTN</name>
<gene>
    <name evidence="1" type="ORF">ACFQ07_20865</name>
</gene>
<dbReference type="Proteomes" id="UP001597083">
    <property type="component" value="Unassembled WGS sequence"/>
</dbReference>
<dbReference type="EMBL" id="JBHTIR010003121">
    <property type="protein sequence ID" value="MFD0854703.1"/>
    <property type="molecule type" value="Genomic_DNA"/>
</dbReference>
<evidence type="ECO:0000313" key="1">
    <source>
        <dbReference type="EMBL" id="MFD0854703.1"/>
    </source>
</evidence>
<organism evidence="1 2">
    <name type="scientific">Actinomadura adrarensis</name>
    <dbReference type="NCBI Taxonomy" id="1819600"/>
    <lineage>
        <taxon>Bacteria</taxon>
        <taxon>Bacillati</taxon>
        <taxon>Actinomycetota</taxon>
        <taxon>Actinomycetes</taxon>
        <taxon>Streptosporangiales</taxon>
        <taxon>Thermomonosporaceae</taxon>
        <taxon>Actinomadura</taxon>
    </lineage>
</organism>
<proteinExistence type="predicted"/>
<keyword evidence="2" id="KW-1185">Reference proteome</keyword>
<reference evidence="2" key="1">
    <citation type="journal article" date="2019" name="Int. J. Syst. Evol. Microbiol.">
        <title>The Global Catalogue of Microorganisms (GCM) 10K type strain sequencing project: providing services to taxonomists for standard genome sequencing and annotation.</title>
        <authorList>
            <consortium name="The Broad Institute Genomics Platform"/>
            <consortium name="The Broad Institute Genome Sequencing Center for Infectious Disease"/>
            <person name="Wu L."/>
            <person name="Ma J."/>
        </authorList>
    </citation>
    <scope>NUCLEOTIDE SEQUENCE [LARGE SCALE GENOMIC DNA]</scope>
    <source>
        <strain evidence="2">JCM 31696</strain>
    </source>
</reference>